<evidence type="ECO:0000256" key="4">
    <source>
        <dbReference type="SAM" id="MobiDB-lite"/>
    </source>
</evidence>
<dbReference type="PROSITE" id="PS50949">
    <property type="entry name" value="HTH_GNTR"/>
    <property type="match status" value="1"/>
</dbReference>
<dbReference type="CDD" id="cd07377">
    <property type="entry name" value="WHTH_GntR"/>
    <property type="match status" value="1"/>
</dbReference>
<evidence type="ECO:0000256" key="2">
    <source>
        <dbReference type="ARBA" id="ARBA00023125"/>
    </source>
</evidence>
<accession>A0ABP8JRZ1</accession>
<keyword evidence="1" id="KW-0805">Transcription regulation</keyword>
<evidence type="ECO:0000313" key="6">
    <source>
        <dbReference type="EMBL" id="GAA4395122.1"/>
    </source>
</evidence>
<proteinExistence type="predicted"/>
<dbReference type="Pfam" id="PF00392">
    <property type="entry name" value="GntR"/>
    <property type="match status" value="1"/>
</dbReference>
<organism evidence="6 7">
    <name type="scientific">Tsukamurella soli</name>
    <dbReference type="NCBI Taxonomy" id="644556"/>
    <lineage>
        <taxon>Bacteria</taxon>
        <taxon>Bacillati</taxon>
        <taxon>Actinomycetota</taxon>
        <taxon>Actinomycetes</taxon>
        <taxon>Mycobacteriales</taxon>
        <taxon>Tsukamurellaceae</taxon>
        <taxon>Tsukamurella</taxon>
    </lineage>
</organism>
<dbReference type="PRINTS" id="PR00035">
    <property type="entry name" value="HTHGNTR"/>
</dbReference>
<name>A0ABP8JRZ1_9ACTN</name>
<dbReference type="InterPro" id="IPR011663">
    <property type="entry name" value="UTRA"/>
</dbReference>
<dbReference type="Pfam" id="PF07702">
    <property type="entry name" value="UTRA"/>
    <property type="match status" value="1"/>
</dbReference>
<reference evidence="7" key="1">
    <citation type="journal article" date="2019" name="Int. J. Syst. Evol. Microbiol.">
        <title>The Global Catalogue of Microorganisms (GCM) 10K type strain sequencing project: providing services to taxonomists for standard genome sequencing and annotation.</title>
        <authorList>
            <consortium name="The Broad Institute Genomics Platform"/>
            <consortium name="The Broad Institute Genome Sequencing Center for Infectious Disease"/>
            <person name="Wu L."/>
            <person name="Ma J."/>
        </authorList>
    </citation>
    <scope>NUCLEOTIDE SEQUENCE [LARGE SCALE GENOMIC DNA]</scope>
    <source>
        <strain evidence="7">JCM 17688</strain>
    </source>
</reference>
<feature type="domain" description="HTH gntR-type" evidence="5">
    <location>
        <begin position="25"/>
        <end position="92"/>
    </location>
</feature>
<dbReference type="InterPro" id="IPR036390">
    <property type="entry name" value="WH_DNA-bd_sf"/>
</dbReference>
<dbReference type="Gene3D" id="3.40.1410.10">
    <property type="entry name" value="Chorismate lyase-like"/>
    <property type="match status" value="1"/>
</dbReference>
<keyword evidence="2" id="KW-0238">DNA-binding</keyword>
<comment type="caution">
    <text evidence="6">The sequence shown here is derived from an EMBL/GenBank/DDBJ whole genome shotgun (WGS) entry which is preliminary data.</text>
</comment>
<dbReference type="InterPro" id="IPR050679">
    <property type="entry name" value="Bact_HTH_transcr_reg"/>
</dbReference>
<evidence type="ECO:0000313" key="7">
    <source>
        <dbReference type="Proteomes" id="UP001500635"/>
    </source>
</evidence>
<dbReference type="InterPro" id="IPR036388">
    <property type="entry name" value="WH-like_DNA-bd_sf"/>
</dbReference>
<gene>
    <name evidence="6" type="ORF">GCM10023147_27960</name>
</gene>
<dbReference type="SMART" id="SM00345">
    <property type="entry name" value="HTH_GNTR"/>
    <property type="match status" value="1"/>
</dbReference>
<evidence type="ECO:0000256" key="3">
    <source>
        <dbReference type="ARBA" id="ARBA00023163"/>
    </source>
</evidence>
<dbReference type="PANTHER" id="PTHR44846">
    <property type="entry name" value="MANNOSYL-D-GLYCERATE TRANSPORT/METABOLISM SYSTEM REPRESSOR MNGR-RELATED"/>
    <property type="match status" value="1"/>
</dbReference>
<dbReference type="InterPro" id="IPR028978">
    <property type="entry name" value="Chorismate_lyase_/UTRA_dom_sf"/>
</dbReference>
<dbReference type="SMART" id="SM00866">
    <property type="entry name" value="UTRA"/>
    <property type="match status" value="1"/>
</dbReference>
<dbReference type="Proteomes" id="UP001500635">
    <property type="component" value="Unassembled WGS sequence"/>
</dbReference>
<dbReference type="EMBL" id="BAABFR010000041">
    <property type="protein sequence ID" value="GAA4395122.1"/>
    <property type="molecule type" value="Genomic_DNA"/>
</dbReference>
<dbReference type="Gene3D" id="1.10.10.10">
    <property type="entry name" value="Winged helix-like DNA-binding domain superfamily/Winged helix DNA-binding domain"/>
    <property type="match status" value="1"/>
</dbReference>
<sequence>MRLVRTPSTGPGAANESGRPERLRSERARRLADRIRQDVLGGRFAAGALPDEHHLVTEYGASRNAVREALRLLAAEGLLVRRPGFGTRVAAQKFAHSLDRLAGLAETLNHRGGITNEVRSLTWQAAAPDVARRLDVDPGTTVLYLERLRTLDGEPLSVDCSHLTADIGAELVTMDLGSRDVFELIELIVGMPLGVSEVAVHAVNAESDVADVLGLAARDAVFTVDRLTRLADGRPVDLETLHIRGDRMSFTSVLHRSPGPGAPPSHSVG</sequence>
<feature type="region of interest" description="Disordered" evidence="4">
    <location>
        <begin position="1"/>
        <end position="25"/>
    </location>
</feature>
<dbReference type="InterPro" id="IPR000524">
    <property type="entry name" value="Tscrpt_reg_HTH_GntR"/>
</dbReference>
<keyword evidence="3" id="KW-0804">Transcription</keyword>
<evidence type="ECO:0000256" key="1">
    <source>
        <dbReference type="ARBA" id="ARBA00023015"/>
    </source>
</evidence>
<evidence type="ECO:0000259" key="5">
    <source>
        <dbReference type="PROSITE" id="PS50949"/>
    </source>
</evidence>
<dbReference type="PANTHER" id="PTHR44846:SF17">
    <property type="entry name" value="GNTR-FAMILY TRANSCRIPTIONAL REGULATOR"/>
    <property type="match status" value="1"/>
</dbReference>
<dbReference type="SUPFAM" id="SSF46785">
    <property type="entry name" value="Winged helix' DNA-binding domain"/>
    <property type="match status" value="1"/>
</dbReference>
<keyword evidence="7" id="KW-1185">Reference proteome</keyword>
<dbReference type="SUPFAM" id="SSF64288">
    <property type="entry name" value="Chorismate lyase-like"/>
    <property type="match status" value="1"/>
</dbReference>
<protein>
    <submittedName>
        <fullName evidence="6">GntR family transcriptional regulator</fullName>
    </submittedName>
</protein>